<name>A0A4Y9S971_9BURK</name>
<dbReference type="InterPro" id="IPR010982">
    <property type="entry name" value="Lambda_DNA-bd_dom_sf"/>
</dbReference>
<dbReference type="SMART" id="SM00530">
    <property type="entry name" value="HTH_XRE"/>
    <property type="match status" value="1"/>
</dbReference>
<evidence type="ECO:0000313" key="3">
    <source>
        <dbReference type="Proteomes" id="UP000297729"/>
    </source>
</evidence>
<dbReference type="PROSITE" id="PS50943">
    <property type="entry name" value="HTH_CROC1"/>
    <property type="match status" value="1"/>
</dbReference>
<evidence type="ECO:0000313" key="2">
    <source>
        <dbReference type="EMBL" id="TFW18294.1"/>
    </source>
</evidence>
<reference evidence="2 3" key="1">
    <citation type="submission" date="2019-03" db="EMBL/GenBank/DDBJ databases">
        <title>Draft Genome Sequence of Duganella callidus sp. nov., a Novel Duganella Species Isolated from Cultivated Soil.</title>
        <authorList>
            <person name="Raths R."/>
            <person name="Peta V."/>
            <person name="Bucking H."/>
        </authorList>
    </citation>
    <scope>NUCLEOTIDE SEQUENCE [LARGE SCALE GENOMIC DNA]</scope>
    <source>
        <strain evidence="2 3">DN04</strain>
    </source>
</reference>
<accession>A0A4Y9S971</accession>
<feature type="domain" description="HTH cro/C1-type" evidence="1">
    <location>
        <begin position="15"/>
        <end position="69"/>
    </location>
</feature>
<dbReference type="RefSeq" id="WP_135203020.1">
    <property type="nucleotide sequence ID" value="NZ_SPVG01000185.1"/>
</dbReference>
<evidence type="ECO:0000259" key="1">
    <source>
        <dbReference type="PROSITE" id="PS50943"/>
    </source>
</evidence>
<comment type="caution">
    <text evidence="2">The sequence shown here is derived from an EMBL/GenBank/DDBJ whole genome shotgun (WGS) entry which is preliminary data.</text>
</comment>
<dbReference type="Pfam" id="PF01381">
    <property type="entry name" value="HTH_3"/>
    <property type="match status" value="1"/>
</dbReference>
<keyword evidence="3" id="KW-1185">Reference proteome</keyword>
<dbReference type="CDD" id="cd00093">
    <property type="entry name" value="HTH_XRE"/>
    <property type="match status" value="1"/>
</dbReference>
<dbReference type="InterPro" id="IPR001387">
    <property type="entry name" value="Cro/C1-type_HTH"/>
</dbReference>
<dbReference type="AlphaFoldDB" id="A0A4Y9S971"/>
<dbReference type="Gene3D" id="1.10.260.40">
    <property type="entry name" value="lambda repressor-like DNA-binding domains"/>
    <property type="match status" value="1"/>
</dbReference>
<gene>
    <name evidence="2" type="ORF">E4L98_18465</name>
</gene>
<protein>
    <submittedName>
        <fullName evidence="2">XRE family transcriptional regulator</fullName>
    </submittedName>
</protein>
<dbReference type="GO" id="GO:0003677">
    <property type="term" value="F:DNA binding"/>
    <property type="evidence" value="ECO:0007669"/>
    <property type="project" value="InterPro"/>
</dbReference>
<sequence>MDYPIRTLLQVRPLLVGFRKRAGLSQAEVAGLLGVTQQTYAKIEANPTATSVERLFTILRLLGSEIVLVQSGESNDAMAADMVPDPRQAAGIPLPALKSKRVNVAAPSKVTPPSKKTERW</sequence>
<dbReference type="Proteomes" id="UP000297729">
    <property type="component" value="Unassembled WGS sequence"/>
</dbReference>
<dbReference type="EMBL" id="SPVG01000185">
    <property type="protein sequence ID" value="TFW18294.1"/>
    <property type="molecule type" value="Genomic_DNA"/>
</dbReference>
<proteinExistence type="predicted"/>
<organism evidence="2 3">
    <name type="scientific">Duganella callida</name>
    <dbReference type="NCBI Taxonomy" id="2561932"/>
    <lineage>
        <taxon>Bacteria</taxon>
        <taxon>Pseudomonadati</taxon>
        <taxon>Pseudomonadota</taxon>
        <taxon>Betaproteobacteria</taxon>
        <taxon>Burkholderiales</taxon>
        <taxon>Oxalobacteraceae</taxon>
        <taxon>Telluria group</taxon>
        <taxon>Duganella</taxon>
    </lineage>
</organism>
<dbReference type="SUPFAM" id="SSF47413">
    <property type="entry name" value="lambda repressor-like DNA-binding domains"/>
    <property type="match status" value="1"/>
</dbReference>
<dbReference type="OrthoDB" id="5957901at2"/>